<keyword evidence="1" id="KW-0732">Signal</keyword>
<evidence type="ECO:0000313" key="3">
    <source>
        <dbReference type="Proteomes" id="UP001302676"/>
    </source>
</evidence>
<protein>
    <submittedName>
        <fullName evidence="2">Uncharacterized protein</fullName>
    </submittedName>
</protein>
<feature type="chain" id="PRO_5042847430" evidence="1">
    <location>
        <begin position="22"/>
        <end position="165"/>
    </location>
</feature>
<evidence type="ECO:0000256" key="1">
    <source>
        <dbReference type="SAM" id="SignalP"/>
    </source>
</evidence>
<reference evidence="2" key="1">
    <citation type="journal article" date="2023" name="Mol. Phylogenet. Evol.">
        <title>Genome-scale phylogeny and comparative genomics of the fungal order Sordariales.</title>
        <authorList>
            <person name="Hensen N."/>
            <person name="Bonometti L."/>
            <person name="Westerberg I."/>
            <person name="Brannstrom I.O."/>
            <person name="Guillou S."/>
            <person name="Cros-Aarteil S."/>
            <person name="Calhoun S."/>
            <person name="Haridas S."/>
            <person name="Kuo A."/>
            <person name="Mondo S."/>
            <person name="Pangilinan J."/>
            <person name="Riley R."/>
            <person name="LaButti K."/>
            <person name="Andreopoulos B."/>
            <person name="Lipzen A."/>
            <person name="Chen C."/>
            <person name="Yan M."/>
            <person name="Daum C."/>
            <person name="Ng V."/>
            <person name="Clum A."/>
            <person name="Steindorff A."/>
            <person name="Ohm R.A."/>
            <person name="Martin F."/>
            <person name="Silar P."/>
            <person name="Natvig D.O."/>
            <person name="Lalanne C."/>
            <person name="Gautier V."/>
            <person name="Ament-Velasquez S.L."/>
            <person name="Kruys A."/>
            <person name="Hutchinson M.I."/>
            <person name="Powell A.J."/>
            <person name="Barry K."/>
            <person name="Miller A.N."/>
            <person name="Grigoriev I.V."/>
            <person name="Debuchy R."/>
            <person name="Gladieux P."/>
            <person name="Hiltunen Thoren M."/>
            <person name="Johannesson H."/>
        </authorList>
    </citation>
    <scope>NUCLEOTIDE SEQUENCE</scope>
    <source>
        <strain evidence="2">CBS 141.50</strain>
    </source>
</reference>
<organism evidence="2 3">
    <name type="scientific">Dichotomopilus funicola</name>
    <dbReference type="NCBI Taxonomy" id="1934379"/>
    <lineage>
        <taxon>Eukaryota</taxon>
        <taxon>Fungi</taxon>
        <taxon>Dikarya</taxon>
        <taxon>Ascomycota</taxon>
        <taxon>Pezizomycotina</taxon>
        <taxon>Sordariomycetes</taxon>
        <taxon>Sordariomycetidae</taxon>
        <taxon>Sordariales</taxon>
        <taxon>Chaetomiaceae</taxon>
        <taxon>Dichotomopilus</taxon>
    </lineage>
</organism>
<gene>
    <name evidence="2" type="ORF">C8A04DRAFT_26180</name>
</gene>
<evidence type="ECO:0000313" key="2">
    <source>
        <dbReference type="EMBL" id="KAK4146020.1"/>
    </source>
</evidence>
<dbReference type="AlphaFoldDB" id="A0AAN6V757"/>
<dbReference type="Proteomes" id="UP001302676">
    <property type="component" value="Unassembled WGS sequence"/>
</dbReference>
<comment type="caution">
    <text evidence="2">The sequence shown here is derived from an EMBL/GenBank/DDBJ whole genome shotgun (WGS) entry which is preliminary data.</text>
</comment>
<proteinExistence type="predicted"/>
<accession>A0AAN6V757</accession>
<keyword evidence="3" id="KW-1185">Reference proteome</keyword>
<reference evidence="2" key="2">
    <citation type="submission" date="2023-05" db="EMBL/GenBank/DDBJ databases">
        <authorList>
            <consortium name="Lawrence Berkeley National Laboratory"/>
            <person name="Steindorff A."/>
            <person name="Hensen N."/>
            <person name="Bonometti L."/>
            <person name="Westerberg I."/>
            <person name="Brannstrom I.O."/>
            <person name="Guillou S."/>
            <person name="Cros-Aarteil S."/>
            <person name="Calhoun S."/>
            <person name="Haridas S."/>
            <person name="Kuo A."/>
            <person name="Mondo S."/>
            <person name="Pangilinan J."/>
            <person name="Riley R."/>
            <person name="Labutti K."/>
            <person name="Andreopoulos B."/>
            <person name="Lipzen A."/>
            <person name="Chen C."/>
            <person name="Yanf M."/>
            <person name="Daum C."/>
            <person name="Ng V."/>
            <person name="Clum A."/>
            <person name="Ohm R."/>
            <person name="Martin F."/>
            <person name="Silar P."/>
            <person name="Natvig D."/>
            <person name="Lalanne C."/>
            <person name="Gautier V."/>
            <person name="Ament-Velasquez S.L."/>
            <person name="Kruys A."/>
            <person name="Hutchinson M.I."/>
            <person name="Powell A.J."/>
            <person name="Barry K."/>
            <person name="Miller A.N."/>
            <person name="Grigoriev I.V."/>
            <person name="Debuchy R."/>
            <person name="Gladieux P."/>
            <person name="Thoren M.H."/>
            <person name="Johannesson H."/>
        </authorList>
    </citation>
    <scope>NUCLEOTIDE SEQUENCE</scope>
    <source>
        <strain evidence="2">CBS 141.50</strain>
    </source>
</reference>
<name>A0AAN6V757_9PEZI</name>
<sequence>MHLPTLLTLTATSLLTTTTSANPAPAPRDDRPTLLCPTSSSSHLPGYTFTFLPTLSYTFLLNSPTTVGQICTAGGTLVAHALGQSLTGGDNAPVSWGIEPRDLSEEAGYVAGVLVVRAVGGVLDKLNELVGNRTSGFYVGQEDLWARQVAEQVDEKFEVTLREDI</sequence>
<dbReference type="RefSeq" id="XP_062639391.1">
    <property type="nucleotide sequence ID" value="XM_062779837.1"/>
</dbReference>
<feature type="signal peptide" evidence="1">
    <location>
        <begin position="1"/>
        <end position="21"/>
    </location>
</feature>
<dbReference type="EMBL" id="MU853564">
    <property type="protein sequence ID" value="KAK4146020.1"/>
    <property type="molecule type" value="Genomic_DNA"/>
</dbReference>
<dbReference type="GeneID" id="87816450"/>